<dbReference type="Proteomes" id="UP000712007">
    <property type="component" value="Unassembled WGS sequence"/>
</dbReference>
<dbReference type="PANTHER" id="PTHR40590:SF1">
    <property type="entry name" value="CYTOPLASMIC PROTEIN"/>
    <property type="match status" value="1"/>
</dbReference>
<comment type="caution">
    <text evidence="1">The sequence shown here is derived from an EMBL/GenBank/DDBJ whole genome shotgun (WGS) entry which is preliminary data.</text>
</comment>
<dbReference type="Pfam" id="PF01963">
    <property type="entry name" value="TraB_PrgY_gumN"/>
    <property type="match status" value="1"/>
</dbReference>
<name>A0A940IEI9_9BACT</name>
<dbReference type="AlphaFoldDB" id="A0A940IEI9"/>
<protein>
    <submittedName>
        <fullName evidence="1">TraB/GumN family protein</fullName>
    </submittedName>
</protein>
<dbReference type="EMBL" id="JADIMV010000054">
    <property type="protein sequence ID" value="MBO8439652.1"/>
    <property type="molecule type" value="Genomic_DNA"/>
</dbReference>
<dbReference type="InterPro" id="IPR047111">
    <property type="entry name" value="YbaP-like"/>
</dbReference>
<evidence type="ECO:0000313" key="1">
    <source>
        <dbReference type="EMBL" id="MBO8439652.1"/>
    </source>
</evidence>
<proteinExistence type="predicted"/>
<reference evidence="1" key="2">
    <citation type="journal article" date="2021" name="PeerJ">
        <title>Extensive microbial diversity within the chicken gut microbiome revealed by metagenomics and culture.</title>
        <authorList>
            <person name="Gilroy R."/>
            <person name="Ravi A."/>
            <person name="Getino M."/>
            <person name="Pursley I."/>
            <person name="Horton D.L."/>
            <person name="Alikhan N.F."/>
            <person name="Baker D."/>
            <person name="Gharbi K."/>
            <person name="Hall N."/>
            <person name="Watson M."/>
            <person name="Adriaenssens E.M."/>
            <person name="Foster-Nyarko E."/>
            <person name="Jarju S."/>
            <person name="Secka A."/>
            <person name="Antonio M."/>
            <person name="Oren A."/>
            <person name="Chaudhuri R.R."/>
            <person name="La Ragione R."/>
            <person name="Hildebrand F."/>
            <person name="Pallen M.J."/>
        </authorList>
    </citation>
    <scope>NUCLEOTIDE SEQUENCE</scope>
    <source>
        <strain evidence="1">3924</strain>
    </source>
</reference>
<accession>A0A940IEI9</accession>
<dbReference type="PANTHER" id="PTHR40590">
    <property type="entry name" value="CYTOPLASMIC PROTEIN-RELATED"/>
    <property type="match status" value="1"/>
</dbReference>
<organism evidence="1 2">
    <name type="scientific">Candidatus Aphodosoma intestinipullorum</name>
    <dbReference type="NCBI Taxonomy" id="2840674"/>
    <lineage>
        <taxon>Bacteria</taxon>
        <taxon>Pseudomonadati</taxon>
        <taxon>Bacteroidota</taxon>
        <taxon>Bacteroidia</taxon>
        <taxon>Bacteroidales</taxon>
        <taxon>Candidatus Aphodosoma</taxon>
    </lineage>
</organism>
<evidence type="ECO:0000313" key="2">
    <source>
        <dbReference type="Proteomes" id="UP000712007"/>
    </source>
</evidence>
<sequence>MRRSLIIAMFLLPLALHAQLLWEISGKGLPQSSYLFGTDDNVPVTFLDSVPGLFRCYNDCQTVVGEVVVDEAETIARMTNAAHMQQSIRNVLSESEFNMVDSALRAEMNLPLTSVAMMRPAMIRSMYEMTLMERLFPAMKEDGGMDSFFQRVARRQHIPVVGLEEIDDQIELMFRTIGIERQSKMLVGAVMAAAGKKEALQRRGAMYRAGNIEGIYEETVRDTSEYAMTEGERFLMYGSRNAEWVERIAELVGEKPCFIAVNVMHLPGEEGLIRLLEEKGYRVRAVK</sequence>
<gene>
    <name evidence="1" type="ORF">IAC51_03270</name>
</gene>
<dbReference type="InterPro" id="IPR002816">
    <property type="entry name" value="TraB/PrgY/GumN_fam"/>
</dbReference>
<dbReference type="CDD" id="cd14789">
    <property type="entry name" value="Tiki"/>
    <property type="match status" value="1"/>
</dbReference>
<reference evidence="1" key="1">
    <citation type="submission" date="2020-10" db="EMBL/GenBank/DDBJ databases">
        <authorList>
            <person name="Gilroy R."/>
        </authorList>
    </citation>
    <scope>NUCLEOTIDE SEQUENCE</scope>
    <source>
        <strain evidence="1">3924</strain>
    </source>
</reference>